<keyword evidence="2" id="KW-1185">Reference proteome</keyword>
<accession>A0A2Z3HK33</accession>
<evidence type="ECO:0000313" key="1">
    <source>
        <dbReference type="EMBL" id="AWM41820.1"/>
    </source>
</evidence>
<evidence type="ECO:0000313" key="2">
    <source>
        <dbReference type="Proteomes" id="UP000245802"/>
    </source>
</evidence>
<dbReference type="EMBL" id="CP025958">
    <property type="protein sequence ID" value="AWM41820.1"/>
    <property type="molecule type" value="Genomic_DNA"/>
</dbReference>
<sequence length="193" mass="21149">MTDSCSFAVDVFRTVCDRFASKALDLRLLVEAAVPFGEWLNREAFLACKHREASYPFCEVAAEPTYTSEGVPDDDSNRNRGDLRVGGPDNGAHHCWAFAEFVLVHDGNRAGEEWRRTFVSVTDRLLRLGWKKSAALMIVVTASGNNRSPDHTGWDRPSLTDPFVIPLPGGGTVILTAFDIKQNPADTLVAPAG</sequence>
<name>A0A2Z3HK33_9BACT</name>
<dbReference type="AlphaFoldDB" id="A0A2Z3HK33"/>
<dbReference type="OrthoDB" id="277075at2"/>
<organism evidence="1 2">
    <name type="scientific">Gemmata obscuriglobus</name>
    <dbReference type="NCBI Taxonomy" id="114"/>
    <lineage>
        <taxon>Bacteria</taxon>
        <taxon>Pseudomonadati</taxon>
        <taxon>Planctomycetota</taxon>
        <taxon>Planctomycetia</taxon>
        <taxon>Gemmatales</taxon>
        <taxon>Gemmataceae</taxon>
        <taxon>Gemmata</taxon>
    </lineage>
</organism>
<dbReference type="KEGG" id="gog:C1280_35720"/>
<gene>
    <name evidence="1" type="ORF">C1280_35720</name>
</gene>
<proteinExistence type="predicted"/>
<reference evidence="1 2" key="1">
    <citation type="submission" date="2018-01" db="EMBL/GenBank/DDBJ databases">
        <title>G. obscuriglobus.</title>
        <authorList>
            <person name="Franke J."/>
            <person name="Blomberg W."/>
            <person name="Selmecki A."/>
        </authorList>
    </citation>
    <scope>NUCLEOTIDE SEQUENCE [LARGE SCALE GENOMIC DNA]</scope>
    <source>
        <strain evidence="1 2">DSM 5831</strain>
    </source>
</reference>
<protein>
    <submittedName>
        <fullName evidence="1">Uncharacterized protein</fullName>
    </submittedName>
</protein>
<dbReference type="RefSeq" id="WP_010036698.1">
    <property type="nucleotide sequence ID" value="NZ_CP025958.1"/>
</dbReference>
<dbReference type="Proteomes" id="UP000245802">
    <property type="component" value="Chromosome"/>
</dbReference>